<keyword evidence="3" id="KW-1185">Reference proteome</keyword>
<dbReference type="Proteomes" id="UP001231124">
    <property type="component" value="Unassembled WGS sequence"/>
</dbReference>
<protein>
    <submittedName>
        <fullName evidence="2">Uncharacterized protein</fullName>
    </submittedName>
</protein>
<reference evidence="2 3" key="1">
    <citation type="submission" date="2023-07" db="EMBL/GenBank/DDBJ databases">
        <title>Genomic Encyclopedia of Type Strains, Phase IV (KMG-IV): sequencing the most valuable type-strain genomes for metagenomic binning, comparative biology and taxonomic classification.</title>
        <authorList>
            <person name="Goeker M."/>
        </authorList>
    </citation>
    <scope>NUCLEOTIDE SEQUENCE [LARGE SCALE GENOMIC DNA]</scope>
    <source>
        <strain evidence="2 3">DSM 19013</strain>
    </source>
</reference>
<evidence type="ECO:0000313" key="2">
    <source>
        <dbReference type="EMBL" id="MDQ0449262.1"/>
    </source>
</evidence>
<proteinExistence type="predicted"/>
<name>A0ABU0I5A1_9HYPH</name>
<accession>A0ABU0I5A1</accession>
<evidence type="ECO:0000313" key="3">
    <source>
        <dbReference type="Proteomes" id="UP001231124"/>
    </source>
</evidence>
<gene>
    <name evidence="2" type="ORF">QO012_003779</name>
</gene>
<organism evidence="2 3">
    <name type="scientific">Methylobacterium aerolatum</name>
    <dbReference type="NCBI Taxonomy" id="418708"/>
    <lineage>
        <taxon>Bacteria</taxon>
        <taxon>Pseudomonadati</taxon>
        <taxon>Pseudomonadota</taxon>
        <taxon>Alphaproteobacteria</taxon>
        <taxon>Hyphomicrobiales</taxon>
        <taxon>Methylobacteriaceae</taxon>
        <taxon>Methylobacterium</taxon>
    </lineage>
</organism>
<dbReference type="EMBL" id="JAUSVP010000013">
    <property type="protein sequence ID" value="MDQ0449262.1"/>
    <property type="molecule type" value="Genomic_DNA"/>
</dbReference>
<comment type="caution">
    <text evidence="2">The sequence shown here is derived from an EMBL/GenBank/DDBJ whole genome shotgun (WGS) entry which is preliminary data.</text>
</comment>
<sequence length="92" mass="10166">MKGQAGGRVRRRWDEAEPKQTGALIKRWIGATRRREIRANRDPSNGGGAQIITLTWEQTFGRPSRAVAGEAARGDGQEPTREAVILRPRSCA</sequence>
<feature type="compositionally biased region" description="Basic and acidic residues" evidence="1">
    <location>
        <begin position="72"/>
        <end position="81"/>
    </location>
</feature>
<feature type="region of interest" description="Disordered" evidence="1">
    <location>
        <begin position="67"/>
        <end position="92"/>
    </location>
</feature>
<dbReference type="RefSeq" id="WP_238203979.1">
    <property type="nucleotide sequence ID" value="NZ_BPQE01000016.1"/>
</dbReference>
<evidence type="ECO:0000256" key="1">
    <source>
        <dbReference type="SAM" id="MobiDB-lite"/>
    </source>
</evidence>